<evidence type="ECO:0000256" key="8">
    <source>
        <dbReference type="ARBA" id="ARBA00022989"/>
    </source>
</evidence>
<keyword evidence="7" id="KW-0653">Protein transport</keyword>
<name>A0A1N7J0J2_9GAMM</name>
<feature type="domain" description="TonB C-terminal" evidence="11">
    <location>
        <begin position="177"/>
        <end position="266"/>
    </location>
</feature>
<evidence type="ECO:0000256" key="9">
    <source>
        <dbReference type="ARBA" id="ARBA00023136"/>
    </source>
</evidence>
<dbReference type="AlphaFoldDB" id="A0A1N7J0J2"/>
<reference evidence="13" key="1">
    <citation type="submission" date="2017-01" db="EMBL/GenBank/DDBJ databases">
        <authorList>
            <person name="Varghese N."/>
            <person name="Submissions S."/>
        </authorList>
    </citation>
    <scope>NUCLEOTIDE SEQUENCE [LARGE SCALE GENOMIC DNA]</scope>
    <source>
        <strain evidence="13">DSM 24913</strain>
    </source>
</reference>
<dbReference type="NCBIfam" id="TIGR01352">
    <property type="entry name" value="tonB_Cterm"/>
    <property type="match status" value="1"/>
</dbReference>
<dbReference type="GO" id="GO:0098797">
    <property type="term" value="C:plasma membrane protein complex"/>
    <property type="evidence" value="ECO:0007669"/>
    <property type="project" value="TreeGrafter"/>
</dbReference>
<dbReference type="Pfam" id="PF13103">
    <property type="entry name" value="TonB_2"/>
    <property type="match status" value="1"/>
</dbReference>
<evidence type="ECO:0000256" key="1">
    <source>
        <dbReference type="ARBA" id="ARBA00004383"/>
    </source>
</evidence>
<dbReference type="Gene3D" id="3.30.1150.10">
    <property type="match status" value="1"/>
</dbReference>
<protein>
    <submittedName>
        <fullName evidence="12">Protein TonB</fullName>
    </submittedName>
</protein>
<accession>A0A1N7J0J2</accession>
<evidence type="ECO:0000256" key="4">
    <source>
        <dbReference type="ARBA" id="ARBA00022475"/>
    </source>
</evidence>
<gene>
    <name evidence="12" type="ORF">SAMN05421686_101226</name>
</gene>
<evidence type="ECO:0000256" key="10">
    <source>
        <dbReference type="SAM" id="MobiDB-lite"/>
    </source>
</evidence>
<feature type="compositionally biased region" description="Low complexity" evidence="10">
    <location>
        <begin position="109"/>
        <end position="119"/>
    </location>
</feature>
<dbReference type="GO" id="GO:0015031">
    <property type="term" value="P:protein transport"/>
    <property type="evidence" value="ECO:0007669"/>
    <property type="project" value="UniProtKB-KW"/>
</dbReference>
<dbReference type="EMBL" id="FTOH01000001">
    <property type="protein sequence ID" value="SIS42873.1"/>
    <property type="molecule type" value="Genomic_DNA"/>
</dbReference>
<keyword evidence="5" id="KW-0997">Cell inner membrane</keyword>
<proteinExistence type="inferred from homology"/>
<feature type="compositionally biased region" description="Basic and acidic residues" evidence="10">
    <location>
        <begin position="81"/>
        <end position="90"/>
    </location>
</feature>
<feature type="compositionally biased region" description="Low complexity" evidence="10">
    <location>
        <begin position="129"/>
        <end position="143"/>
    </location>
</feature>
<keyword evidence="6" id="KW-0812">Transmembrane</keyword>
<evidence type="ECO:0000256" key="2">
    <source>
        <dbReference type="ARBA" id="ARBA00006555"/>
    </source>
</evidence>
<comment type="subcellular location">
    <subcellularLocation>
        <location evidence="1">Cell inner membrane</location>
        <topology evidence="1">Single-pass membrane protein</topology>
        <orientation evidence="1">Periplasmic side</orientation>
    </subcellularLocation>
</comment>
<dbReference type="PROSITE" id="PS52015">
    <property type="entry name" value="TONB_CTD"/>
    <property type="match status" value="1"/>
</dbReference>
<evidence type="ECO:0000256" key="3">
    <source>
        <dbReference type="ARBA" id="ARBA00022448"/>
    </source>
</evidence>
<feature type="region of interest" description="Disordered" evidence="10">
    <location>
        <begin position="57"/>
        <end position="172"/>
    </location>
</feature>
<keyword evidence="3" id="KW-0813">Transport</keyword>
<evidence type="ECO:0000313" key="13">
    <source>
        <dbReference type="Proteomes" id="UP000185639"/>
    </source>
</evidence>
<sequence>MSSRHSAKSLWARRRFWLALTLSLGLHLIFLPDLSLDTDEKNTRIILATLRTEVPERANKNEQRGELSIPSQPVSTPPKPEPAKTPEAAKEPLVTQKPLKAQPPAGPDTITTTASSAITQKPDAPGPISSVKSSPTPDSTKPDSQARTTEQPTANIASSTASDEARFAGDDQRFSDPVEQKYYERLMAHLNQKLPAHPAGIQGDVRLQVTIKYGAVITAVDVIVSSGDPATDEWARRAILATSPVPAVPSDLPQPYLFRPTLRLTD</sequence>
<evidence type="ECO:0000313" key="12">
    <source>
        <dbReference type="EMBL" id="SIS42873.1"/>
    </source>
</evidence>
<dbReference type="PANTHER" id="PTHR33446">
    <property type="entry name" value="PROTEIN TONB-RELATED"/>
    <property type="match status" value="1"/>
</dbReference>
<dbReference type="OrthoDB" id="6368008at2"/>
<evidence type="ECO:0000259" key="11">
    <source>
        <dbReference type="PROSITE" id="PS52015"/>
    </source>
</evidence>
<keyword evidence="13" id="KW-1185">Reference proteome</keyword>
<evidence type="ECO:0000256" key="5">
    <source>
        <dbReference type="ARBA" id="ARBA00022519"/>
    </source>
</evidence>
<keyword evidence="9" id="KW-0472">Membrane</keyword>
<dbReference type="InterPro" id="IPR037682">
    <property type="entry name" value="TonB_C"/>
</dbReference>
<comment type="similarity">
    <text evidence="2">Belongs to the TonB family.</text>
</comment>
<evidence type="ECO:0000256" key="6">
    <source>
        <dbReference type="ARBA" id="ARBA00022692"/>
    </source>
</evidence>
<keyword evidence="8" id="KW-1133">Transmembrane helix</keyword>
<dbReference type="GO" id="GO:0031992">
    <property type="term" value="F:energy transducer activity"/>
    <property type="evidence" value="ECO:0007669"/>
    <property type="project" value="TreeGrafter"/>
</dbReference>
<dbReference type="RefSeq" id="WP_076513585.1">
    <property type="nucleotide sequence ID" value="NZ_FTOH01000001.1"/>
</dbReference>
<dbReference type="InterPro" id="IPR051045">
    <property type="entry name" value="TonB-dependent_transducer"/>
</dbReference>
<dbReference type="InterPro" id="IPR006260">
    <property type="entry name" value="TonB/TolA_C"/>
</dbReference>
<organism evidence="12 13">
    <name type="scientific">Thalassolituus maritimus</name>
    <dbReference type="NCBI Taxonomy" id="484498"/>
    <lineage>
        <taxon>Bacteria</taxon>
        <taxon>Pseudomonadati</taxon>
        <taxon>Pseudomonadota</taxon>
        <taxon>Gammaproteobacteria</taxon>
        <taxon>Oceanospirillales</taxon>
        <taxon>Oceanospirillaceae</taxon>
        <taxon>Thalassolituus</taxon>
    </lineage>
</organism>
<feature type="compositionally biased region" description="Basic and acidic residues" evidence="10">
    <location>
        <begin position="163"/>
        <end position="172"/>
    </location>
</feature>
<dbReference type="SUPFAM" id="SSF74653">
    <property type="entry name" value="TolA/TonB C-terminal domain"/>
    <property type="match status" value="1"/>
</dbReference>
<dbReference type="PANTHER" id="PTHR33446:SF2">
    <property type="entry name" value="PROTEIN TONB"/>
    <property type="match status" value="1"/>
</dbReference>
<feature type="compositionally biased region" description="Polar residues" evidence="10">
    <location>
        <begin position="145"/>
        <end position="162"/>
    </location>
</feature>
<dbReference type="Proteomes" id="UP000185639">
    <property type="component" value="Unassembled WGS sequence"/>
</dbReference>
<evidence type="ECO:0000256" key="7">
    <source>
        <dbReference type="ARBA" id="ARBA00022927"/>
    </source>
</evidence>
<dbReference type="GO" id="GO:0055085">
    <property type="term" value="P:transmembrane transport"/>
    <property type="evidence" value="ECO:0007669"/>
    <property type="project" value="InterPro"/>
</dbReference>
<dbReference type="STRING" id="484498.SAMN05421686_101226"/>
<keyword evidence="4" id="KW-1003">Cell membrane</keyword>